<keyword evidence="4 6" id="KW-1133">Transmembrane helix</keyword>
<feature type="domain" description="Cardiolipin synthase N-terminal" evidence="7">
    <location>
        <begin position="22"/>
        <end position="65"/>
    </location>
</feature>
<keyword evidence="2" id="KW-1003">Cell membrane</keyword>
<dbReference type="RefSeq" id="WP_055085932.1">
    <property type="nucleotide sequence ID" value="NZ_CP059343.1"/>
</dbReference>
<comment type="subcellular location">
    <subcellularLocation>
        <location evidence="1">Cell membrane</location>
        <topology evidence="1">Multi-pass membrane protein</topology>
    </subcellularLocation>
</comment>
<protein>
    <recommendedName>
        <fullName evidence="7">Cardiolipin synthase N-terminal domain-containing protein</fullName>
    </recommendedName>
</protein>
<evidence type="ECO:0000256" key="6">
    <source>
        <dbReference type="SAM" id="Phobius"/>
    </source>
</evidence>
<proteinExistence type="predicted"/>
<evidence type="ECO:0000256" key="5">
    <source>
        <dbReference type="ARBA" id="ARBA00023136"/>
    </source>
</evidence>
<name>A0A7D7KZU3_KOCVA</name>
<evidence type="ECO:0000259" key="7">
    <source>
        <dbReference type="Pfam" id="PF13396"/>
    </source>
</evidence>
<organism evidence="8 9">
    <name type="scientific">Kocuria varians</name>
    <name type="common">Micrococcus varians</name>
    <dbReference type="NCBI Taxonomy" id="1272"/>
    <lineage>
        <taxon>Bacteria</taxon>
        <taxon>Bacillati</taxon>
        <taxon>Actinomycetota</taxon>
        <taxon>Actinomycetes</taxon>
        <taxon>Micrococcales</taxon>
        <taxon>Micrococcaceae</taxon>
        <taxon>Kocuria</taxon>
    </lineage>
</organism>
<dbReference type="Pfam" id="PF13396">
    <property type="entry name" value="PLDc_N"/>
    <property type="match status" value="1"/>
</dbReference>
<feature type="transmembrane region" description="Helical" evidence="6">
    <location>
        <begin position="43"/>
        <end position="63"/>
    </location>
</feature>
<keyword evidence="3 6" id="KW-0812">Transmembrane</keyword>
<evidence type="ECO:0000256" key="4">
    <source>
        <dbReference type="ARBA" id="ARBA00022989"/>
    </source>
</evidence>
<reference evidence="8" key="1">
    <citation type="submission" date="2017-08" db="EMBL/GenBank/DDBJ databases">
        <authorList>
            <person name="Minaev M."/>
            <person name="Kurbakov K.A."/>
            <person name="Solodovnikova G.I."/>
            <person name="Kuznetsova O.A."/>
            <person name="Lisitsyn A.B."/>
        </authorList>
    </citation>
    <scope>NUCLEOTIDE SEQUENCE</scope>
    <source>
        <strain evidence="8">80</strain>
    </source>
</reference>
<evidence type="ECO:0000256" key="1">
    <source>
        <dbReference type="ARBA" id="ARBA00004651"/>
    </source>
</evidence>
<dbReference type="AlphaFoldDB" id="A0A7D7KZU3"/>
<dbReference type="GO" id="GO:0005886">
    <property type="term" value="C:plasma membrane"/>
    <property type="evidence" value="ECO:0007669"/>
    <property type="project" value="UniProtKB-SubCell"/>
</dbReference>
<accession>A0A7D7KZU3</accession>
<feature type="transmembrane region" description="Helical" evidence="6">
    <location>
        <begin position="12"/>
        <end position="31"/>
    </location>
</feature>
<dbReference type="Proteomes" id="UP000216825">
    <property type="component" value="Chromosome"/>
</dbReference>
<dbReference type="EMBL" id="CP059343">
    <property type="protein sequence ID" value="QMS56435.1"/>
    <property type="molecule type" value="Genomic_DNA"/>
</dbReference>
<evidence type="ECO:0000256" key="3">
    <source>
        <dbReference type="ARBA" id="ARBA00022692"/>
    </source>
</evidence>
<dbReference type="InterPro" id="IPR027379">
    <property type="entry name" value="CLS_N"/>
</dbReference>
<gene>
    <name evidence="8" type="ORF">CIB50_0001139</name>
</gene>
<dbReference type="KEGG" id="kvr:CIB50_0001139"/>
<evidence type="ECO:0000313" key="8">
    <source>
        <dbReference type="EMBL" id="QMS56435.1"/>
    </source>
</evidence>
<evidence type="ECO:0000256" key="2">
    <source>
        <dbReference type="ARBA" id="ARBA00022475"/>
    </source>
</evidence>
<keyword evidence="9" id="KW-1185">Reference proteome</keyword>
<sequence length="78" mass="8483">MNPLVPSPFDLFMLALGVVAAVLWVVAIWTLAKNRHWTPAQRLLWLLLILVAPVIGPALWLTVGRRAGATSSNGRLTA</sequence>
<keyword evidence="5 6" id="KW-0472">Membrane</keyword>
<evidence type="ECO:0000313" key="9">
    <source>
        <dbReference type="Proteomes" id="UP000216825"/>
    </source>
</evidence>
<reference evidence="8" key="2">
    <citation type="submission" date="2020-07" db="EMBL/GenBank/DDBJ databases">
        <title>Genome of starter culture bacteria Kocuria salsicia reveals its technological properties and safety for usage in meat industry.</title>
        <authorList>
            <person name="Michael M."/>
            <person name="Konstantin K."/>
            <person name="Evgenii K."/>
            <person name="Galina S."/>
            <person name="Oksana K."/>
            <person name="Andrei L."/>
        </authorList>
    </citation>
    <scope>NUCLEOTIDE SEQUENCE [LARGE SCALE GENOMIC DNA]</scope>
    <source>
        <strain evidence="8">80</strain>
    </source>
</reference>